<gene>
    <name evidence="13" type="primary">LOC110981162</name>
</gene>
<organism evidence="12 13">
    <name type="scientific">Acanthaster planci</name>
    <name type="common">Crown-of-thorns starfish</name>
    <dbReference type="NCBI Taxonomy" id="133434"/>
    <lineage>
        <taxon>Eukaryota</taxon>
        <taxon>Metazoa</taxon>
        <taxon>Echinodermata</taxon>
        <taxon>Eleutherozoa</taxon>
        <taxon>Asterozoa</taxon>
        <taxon>Asteroidea</taxon>
        <taxon>Valvatacea</taxon>
        <taxon>Valvatida</taxon>
        <taxon>Acanthasteridae</taxon>
        <taxon>Acanthaster</taxon>
    </lineage>
</organism>
<dbReference type="SMART" id="SM01039">
    <property type="entry name" value="BRICHOS"/>
    <property type="match status" value="1"/>
</dbReference>
<evidence type="ECO:0000256" key="3">
    <source>
        <dbReference type="ARBA" id="ARBA00022692"/>
    </source>
</evidence>
<dbReference type="PROSITE" id="PS50869">
    <property type="entry name" value="BRICHOS"/>
    <property type="match status" value="1"/>
</dbReference>
<keyword evidence="3 9" id="KW-0812">Transmembrane</keyword>
<evidence type="ECO:0000256" key="6">
    <source>
        <dbReference type="ARBA" id="ARBA00023136"/>
    </source>
</evidence>
<dbReference type="PANTHER" id="PTHR10962:SF1">
    <property type="entry name" value="INTEGRAL MEMBRANE PROTEIN 2"/>
    <property type="match status" value="1"/>
</dbReference>
<dbReference type="GeneID" id="110981162"/>
<dbReference type="Gene3D" id="3.30.390.150">
    <property type="match status" value="1"/>
</dbReference>
<evidence type="ECO:0000256" key="9">
    <source>
        <dbReference type="RuleBase" id="RU367061"/>
    </source>
</evidence>
<dbReference type="PANTHER" id="PTHR10962">
    <property type="entry name" value="INTEGRAL TRANSMEMBRANE PROTEIN 2"/>
    <property type="match status" value="1"/>
</dbReference>
<keyword evidence="8" id="KW-0325">Glycoprotein</keyword>
<dbReference type="AlphaFoldDB" id="A0A8B7YLM2"/>
<feature type="compositionally biased region" description="Acidic residues" evidence="10">
    <location>
        <begin position="253"/>
        <end position="265"/>
    </location>
</feature>
<proteinExistence type="inferred from homology"/>
<dbReference type="GO" id="GO:0070062">
    <property type="term" value="C:extracellular exosome"/>
    <property type="evidence" value="ECO:0007669"/>
    <property type="project" value="TreeGrafter"/>
</dbReference>
<keyword evidence="12" id="KW-1185">Reference proteome</keyword>
<comment type="similarity">
    <text evidence="2 9">Belongs to the ITM2 family.</text>
</comment>
<dbReference type="InterPro" id="IPR040145">
    <property type="entry name" value="ITM2"/>
</dbReference>
<dbReference type="OMA" id="PEQDYCE"/>
<protein>
    <recommendedName>
        <fullName evidence="9">Integral membrane protein 2</fullName>
    </recommendedName>
</protein>
<dbReference type="RefSeq" id="XP_022094164.1">
    <property type="nucleotide sequence ID" value="XM_022238472.1"/>
</dbReference>
<reference evidence="13" key="1">
    <citation type="submission" date="2025-08" db="UniProtKB">
        <authorList>
            <consortium name="RefSeq"/>
        </authorList>
    </citation>
    <scope>IDENTIFICATION</scope>
</reference>
<dbReference type="GO" id="GO:0042985">
    <property type="term" value="P:negative regulation of amyloid precursor protein biosynthetic process"/>
    <property type="evidence" value="ECO:0007669"/>
    <property type="project" value="TreeGrafter"/>
</dbReference>
<evidence type="ECO:0000256" key="2">
    <source>
        <dbReference type="ARBA" id="ARBA00006794"/>
    </source>
</evidence>
<evidence type="ECO:0000256" key="7">
    <source>
        <dbReference type="ARBA" id="ARBA00023157"/>
    </source>
</evidence>
<name>A0A8B7YLM2_ACAPL</name>
<evidence type="ECO:0000256" key="1">
    <source>
        <dbReference type="ARBA" id="ARBA00004606"/>
    </source>
</evidence>
<evidence type="ECO:0000256" key="10">
    <source>
        <dbReference type="SAM" id="MobiDB-lite"/>
    </source>
</evidence>
<keyword evidence="6 9" id="KW-0472">Membrane</keyword>
<dbReference type="KEGG" id="aplc:110981162"/>
<evidence type="ECO:0000256" key="5">
    <source>
        <dbReference type="ARBA" id="ARBA00022989"/>
    </source>
</evidence>
<dbReference type="GO" id="GO:0001540">
    <property type="term" value="F:amyloid-beta binding"/>
    <property type="evidence" value="ECO:0007669"/>
    <property type="project" value="TreeGrafter"/>
</dbReference>
<feature type="region of interest" description="Disordered" evidence="10">
    <location>
        <begin position="253"/>
        <end position="283"/>
    </location>
</feature>
<dbReference type="GO" id="GO:0005886">
    <property type="term" value="C:plasma membrane"/>
    <property type="evidence" value="ECO:0007669"/>
    <property type="project" value="UniProtKB-UniRule"/>
</dbReference>
<dbReference type="Proteomes" id="UP000694845">
    <property type="component" value="Unplaced"/>
</dbReference>
<evidence type="ECO:0000313" key="12">
    <source>
        <dbReference type="Proteomes" id="UP000694845"/>
    </source>
</evidence>
<feature type="domain" description="BRICHOS" evidence="11">
    <location>
        <begin position="137"/>
        <end position="235"/>
    </location>
</feature>
<dbReference type="Pfam" id="PF04089">
    <property type="entry name" value="BRICHOS"/>
    <property type="match status" value="1"/>
</dbReference>
<sequence>MVKPTILPEGQKKEAVKDDKGTAASLPAFAVIPLGSDLPPKSDDVSVEAAPIAVVNRPRKLGVCLCVTMLLTLLLIVGLAVAMFLGRASGKYQYWCGVGYGDNPEKYYQGGNEGNVLEEDIEVNPFEGYEQIEIPEQDYCERLTILHDFTVNLTAYRLRLSSVCYVTVLDKGIVMGPEEFIERAEENPEFLSDHYDTVQETYRAVLPEISSSEMHGGTLGYYIPLLCDSVESYWIEKIPADEMEAWQAYWDEDETEDDGDDDDDGVPALPNPEHRRRRAAEGASDVAVIREFAGRNVSKVKIFGKEAVKGFKAAVEGVKEAFKKN</sequence>
<accession>A0A8B7YLM2</accession>
<keyword evidence="7" id="KW-1015">Disulfide bond</keyword>
<evidence type="ECO:0000256" key="8">
    <source>
        <dbReference type="ARBA" id="ARBA00023180"/>
    </source>
</evidence>
<feature type="transmembrane region" description="Helical" evidence="9">
    <location>
        <begin position="61"/>
        <end position="85"/>
    </location>
</feature>
<evidence type="ECO:0000256" key="4">
    <source>
        <dbReference type="ARBA" id="ARBA00022968"/>
    </source>
</evidence>
<comment type="subcellular location">
    <subcellularLocation>
        <location evidence="1 9">Membrane</location>
        <topology evidence="1 9">Single-pass type II membrane protein</topology>
    </subcellularLocation>
</comment>
<keyword evidence="4 9" id="KW-0735">Signal-anchor</keyword>
<dbReference type="InterPro" id="IPR007084">
    <property type="entry name" value="BRICHOS_dom"/>
</dbReference>
<evidence type="ECO:0000259" key="11">
    <source>
        <dbReference type="PROSITE" id="PS50869"/>
    </source>
</evidence>
<keyword evidence="5 9" id="KW-1133">Transmembrane helix</keyword>
<evidence type="ECO:0000313" key="13">
    <source>
        <dbReference type="RefSeq" id="XP_022094164.1"/>
    </source>
</evidence>
<keyword evidence="9" id="KW-1003">Cell membrane</keyword>
<dbReference type="GO" id="GO:0005794">
    <property type="term" value="C:Golgi apparatus"/>
    <property type="evidence" value="ECO:0007669"/>
    <property type="project" value="TreeGrafter"/>
</dbReference>
<dbReference type="OrthoDB" id="10069478at2759"/>